<keyword evidence="3" id="KW-1185">Reference proteome</keyword>
<protein>
    <submittedName>
        <fullName evidence="2">Uncharacterized protein</fullName>
    </submittedName>
</protein>
<reference evidence="2 3" key="1">
    <citation type="journal article" date="2016" name="Mol. Biol. Evol.">
        <title>Comparative Genomics of Early-Diverging Mushroom-Forming Fungi Provides Insights into the Origins of Lignocellulose Decay Capabilities.</title>
        <authorList>
            <person name="Nagy L.G."/>
            <person name="Riley R."/>
            <person name="Tritt A."/>
            <person name="Adam C."/>
            <person name="Daum C."/>
            <person name="Floudas D."/>
            <person name="Sun H."/>
            <person name="Yadav J.S."/>
            <person name="Pangilinan J."/>
            <person name="Larsson K.H."/>
            <person name="Matsuura K."/>
            <person name="Barry K."/>
            <person name="Labutti K."/>
            <person name="Kuo R."/>
            <person name="Ohm R.A."/>
            <person name="Bhattacharya S.S."/>
            <person name="Shirouzu T."/>
            <person name="Yoshinaga Y."/>
            <person name="Martin F.M."/>
            <person name="Grigoriev I.V."/>
            <person name="Hibbett D.S."/>
        </authorList>
    </citation>
    <scope>NUCLEOTIDE SEQUENCE [LARGE SCALE GENOMIC DNA]</scope>
    <source>
        <strain evidence="2 3">HHB12029</strain>
    </source>
</reference>
<gene>
    <name evidence="2" type="ORF">EXIGLDRAFT_841509</name>
</gene>
<dbReference type="AlphaFoldDB" id="A0A165DUC9"/>
<feature type="region of interest" description="Disordered" evidence="1">
    <location>
        <begin position="205"/>
        <end position="226"/>
    </location>
</feature>
<feature type="compositionally biased region" description="Polar residues" evidence="1">
    <location>
        <begin position="167"/>
        <end position="179"/>
    </location>
</feature>
<evidence type="ECO:0000256" key="1">
    <source>
        <dbReference type="SAM" id="MobiDB-lite"/>
    </source>
</evidence>
<name>A0A165DUC9_EXIGL</name>
<organism evidence="2 3">
    <name type="scientific">Exidia glandulosa HHB12029</name>
    <dbReference type="NCBI Taxonomy" id="1314781"/>
    <lineage>
        <taxon>Eukaryota</taxon>
        <taxon>Fungi</taxon>
        <taxon>Dikarya</taxon>
        <taxon>Basidiomycota</taxon>
        <taxon>Agaricomycotina</taxon>
        <taxon>Agaricomycetes</taxon>
        <taxon>Auriculariales</taxon>
        <taxon>Exidiaceae</taxon>
        <taxon>Exidia</taxon>
    </lineage>
</organism>
<proteinExistence type="predicted"/>
<feature type="compositionally biased region" description="Polar residues" evidence="1">
    <location>
        <begin position="136"/>
        <end position="148"/>
    </location>
</feature>
<sequence length="699" mass="76752">MAPPALTDEQLDKVNALLKKTFDTATCTADATVVILRLITSCESAHFAALEAQRKRLCSHANTEQSTSCHLSVVAGASPSLLQSPDELDHREWFGILQDITRSASSSPSVRLAFEAVKELVRARCSSRTPPAPLSSFRSTQAPDGSSSPLVDPYYFSCQGSSSPHVDSFSANTFQDTNGAPSPSPASPSLHSALALATPSLHANSSLDLPGATHGPSSSLPSSTQEAVTASINPSSLVSIPALGTVAQNAADDARHDLAIRALKLYAREWANSVPGRLKIAHLCRKLRAILAIPGFWTRVCGVRSSKFDALDAILQLSGRWGFTFVSDSGTGDSDVNFAALALHASRLRAFELTSDKAPTDTLYQLLCTRTERLVLCRLDCPLPSSILSPGRFLGPTVKALACLVDQLAQVPFPNVLNFEALAPDRFRNRHIDPARRSHTAQRIMQTFKNLQMLTLRAWLEDCAEWVYSGPALQSLAITETEWPFDDYQVMRTFQALRSSTIQSISVDDAPRKAVTHLRSEIEDCHDTFDYRPSASSDPAAAILYMEALHHIRLQRQFRGAPLETIERELYYLRRYKKLAVLGIPNDLGDREIRAVFKVNSPELRELELYFVEDPTEDLTVLTFPGSWTLPRSFNTLALTGIGQASVDAGDVLNFIWKRGLQMPSRSRLNVLMRNLEFNGGREAPAVRKLKAQANVVFL</sequence>
<evidence type="ECO:0000313" key="3">
    <source>
        <dbReference type="Proteomes" id="UP000077266"/>
    </source>
</evidence>
<accession>A0A165DUC9</accession>
<dbReference type="Proteomes" id="UP000077266">
    <property type="component" value="Unassembled WGS sequence"/>
</dbReference>
<feature type="region of interest" description="Disordered" evidence="1">
    <location>
        <begin position="125"/>
        <end position="148"/>
    </location>
</feature>
<feature type="compositionally biased region" description="Polar residues" evidence="1">
    <location>
        <begin position="215"/>
        <end position="226"/>
    </location>
</feature>
<feature type="region of interest" description="Disordered" evidence="1">
    <location>
        <begin position="167"/>
        <end position="190"/>
    </location>
</feature>
<evidence type="ECO:0000313" key="2">
    <source>
        <dbReference type="EMBL" id="KZV85380.1"/>
    </source>
</evidence>
<dbReference type="InParanoid" id="A0A165DUC9"/>
<dbReference type="EMBL" id="KV426190">
    <property type="protein sequence ID" value="KZV85380.1"/>
    <property type="molecule type" value="Genomic_DNA"/>
</dbReference>